<accession>A0ABR1TYW5</accession>
<protein>
    <submittedName>
        <fullName evidence="2">Uncharacterized protein</fullName>
    </submittedName>
</protein>
<proteinExistence type="predicted"/>
<evidence type="ECO:0000313" key="2">
    <source>
        <dbReference type="EMBL" id="KAK8051682.1"/>
    </source>
</evidence>
<keyword evidence="3" id="KW-1185">Reference proteome</keyword>
<feature type="region of interest" description="Disordered" evidence="1">
    <location>
        <begin position="70"/>
        <end position="93"/>
    </location>
</feature>
<evidence type="ECO:0000313" key="3">
    <source>
        <dbReference type="Proteomes" id="UP001444661"/>
    </source>
</evidence>
<gene>
    <name evidence="2" type="ORF">PG993_003067</name>
</gene>
<evidence type="ECO:0000256" key="1">
    <source>
        <dbReference type="SAM" id="MobiDB-lite"/>
    </source>
</evidence>
<feature type="compositionally biased region" description="Low complexity" evidence="1">
    <location>
        <begin position="70"/>
        <end position="79"/>
    </location>
</feature>
<comment type="caution">
    <text evidence="2">The sequence shown here is derived from an EMBL/GenBank/DDBJ whole genome shotgun (WGS) entry which is preliminary data.</text>
</comment>
<sequence>MASEANPNPDLGRHTEPGHGHLTLQPTIHEDLATLAAYLGFNHVGDLKRCLFSPRVGISPLTGRSLSLASHAPASPNNSMQYPYLPASTHSMT</sequence>
<dbReference type="Proteomes" id="UP001444661">
    <property type="component" value="Unassembled WGS sequence"/>
</dbReference>
<dbReference type="EMBL" id="JAQQWK010000002">
    <property type="protein sequence ID" value="KAK8051682.1"/>
    <property type="molecule type" value="Genomic_DNA"/>
</dbReference>
<organism evidence="2 3">
    <name type="scientific">Apiospora rasikravindrae</name>
    <dbReference type="NCBI Taxonomy" id="990691"/>
    <lineage>
        <taxon>Eukaryota</taxon>
        <taxon>Fungi</taxon>
        <taxon>Dikarya</taxon>
        <taxon>Ascomycota</taxon>
        <taxon>Pezizomycotina</taxon>
        <taxon>Sordariomycetes</taxon>
        <taxon>Xylariomycetidae</taxon>
        <taxon>Amphisphaeriales</taxon>
        <taxon>Apiosporaceae</taxon>
        <taxon>Apiospora</taxon>
    </lineage>
</organism>
<reference evidence="2 3" key="1">
    <citation type="submission" date="2023-01" db="EMBL/GenBank/DDBJ databases">
        <title>Analysis of 21 Apiospora genomes using comparative genomics revels a genus with tremendous synthesis potential of carbohydrate active enzymes and secondary metabolites.</title>
        <authorList>
            <person name="Sorensen T."/>
        </authorList>
    </citation>
    <scope>NUCLEOTIDE SEQUENCE [LARGE SCALE GENOMIC DNA]</scope>
    <source>
        <strain evidence="2 3">CBS 33761</strain>
    </source>
</reference>
<feature type="region of interest" description="Disordered" evidence="1">
    <location>
        <begin position="1"/>
        <end position="25"/>
    </location>
</feature>
<name>A0ABR1TYW5_9PEZI</name>